<sequence>MATMVRRQDFFTGIAVRVDGRTVPLALPEGTRSCWFTVRFRKGRRIVTVWLAVHRRRDGTPDIVVQLPNDLRGLRVHVHRGGACLHCVEPTHDVPDKGGKEA</sequence>
<dbReference type="AlphaFoldDB" id="A0A2H5XCQ4"/>
<reference evidence="2" key="1">
    <citation type="submission" date="2017-09" db="EMBL/GenBank/DDBJ databases">
        <title>Metaegenomics of thermophilic ammonia-oxidizing enrichment culture.</title>
        <authorList>
            <person name="Kato S."/>
            <person name="Suzuki K."/>
        </authorList>
    </citation>
    <scope>NUCLEOTIDE SEQUENCE [LARGE SCALE GENOMIC DNA]</scope>
</reference>
<dbReference type="Proteomes" id="UP000236173">
    <property type="component" value="Unassembled WGS sequence"/>
</dbReference>
<evidence type="ECO:0000313" key="2">
    <source>
        <dbReference type="Proteomes" id="UP000236173"/>
    </source>
</evidence>
<name>A0A2H5XCQ4_9BACT</name>
<protein>
    <submittedName>
        <fullName evidence="1">Uncharacterized protein</fullName>
    </submittedName>
</protein>
<gene>
    <name evidence="1" type="ORF">HRbin17_01483</name>
</gene>
<evidence type="ECO:0000313" key="1">
    <source>
        <dbReference type="EMBL" id="GBC98962.1"/>
    </source>
</evidence>
<accession>A0A2H5XCQ4</accession>
<proteinExistence type="predicted"/>
<dbReference type="EMBL" id="BEHT01000018">
    <property type="protein sequence ID" value="GBC98962.1"/>
    <property type="molecule type" value="Genomic_DNA"/>
</dbReference>
<organism evidence="1 2">
    <name type="scientific">Candidatus Fervidibacter japonicus</name>
    <dbReference type="NCBI Taxonomy" id="2035412"/>
    <lineage>
        <taxon>Bacteria</taxon>
        <taxon>Candidatus Fervidibacterota</taxon>
        <taxon>Candidatus Fervidibacter</taxon>
    </lineage>
</organism>
<comment type="caution">
    <text evidence="1">The sequence shown here is derived from an EMBL/GenBank/DDBJ whole genome shotgun (WGS) entry which is preliminary data.</text>
</comment>